<dbReference type="RefSeq" id="WP_215341645.1">
    <property type="nucleotide sequence ID" value="NZ_JAGSGD010000001.1"/>
</dbReference>
<accession>A0A941D4U6</accession>
<name>A0A941D4U6_9CAUL</name>
<protein>
    <submittedName>
        <fullName evidence="2">Alpha/beta hydrolase</fullName>
    </submittedName>
</protein>
<dbReference type="EMBL" id="JAGSGD010000001">
    <property type="protein sequence ID" value="MBR7620921.1"/>
    <property type="molecule type" value="Genomic_DNA"/>
</dbReference>
<evidence type="ECO:0000313" key="3">
    <source>
        <dbReference type="Proteomes" id="UP000622580"/>
    </source>
</evidence>
<sequence length="258" mass="27023">MSPYIYLHGQPGSPAELGLFGGAGGLGAAHLFAPDRGRDRPDLALGPYLDHLAQAIRTRFPQGPIRLVGFSLGSFVAVELALRLADREVALDLVSAAAPLDLGDFLPDMAGGLVFSLARRRPGLFALLTAVQGGLARVAPGLLFDQIFAGAQGADADLVADPAFRAAIRGILAHSLAGGGRGYRREIAGYVSQGADRLARLTAPVRLWQGQADSWTPPAMAQALAAARPQSRTLRTFAGLSHYSTLRAALPEIFGGRP</sequence>
<dbReference type="GO" id="GO:0016787">
    <property type="term" value="F:hydrolase activity"/>
    <property type="evidence" value="ECO:0007669"/>
    <property type="project" value="UniProtKB-KW"/>
</dbReference>
<dbReference type="AlphaFoldDB" id="A0A941D4U6"/>
<comment type="caution">
    <text evidence="2">The sequence shown here is derived from an EMBL/GenBank/DDBJ whole genome shotgun (WGS) entry which is preliminary data.</text>
</comment>
<dbReference type="InterPro" id="IPR000073">
    <property type="entry name" value="AB_hydrolase_1"/>
</dbReference>
<organism evidence="2 3">
    <name type="scientific">Phenylobacterium glaciei</name>
    <dbReference type="NCBI Taxonomy" id="2803784"/>
    <lineage>
        <taxon>Bacteria</taxon>
        <taxon>Pseudomonadati</taxon>
        <taxon>Pseudomonadota</taxon>
        <taxon>Alphaproteobacteria</taxon>
        <taxon>Caulobacterales</taxon>
        <taxon>Caulobacteraceae</taxon>
        <taxon>Phenylobacterium</taxon>
    </lineage>
</organism>
<feature type="domain" description="AB hydrolase-1" evidence="1">
    <location>
        <begin position="7"/>
        <end position="246"/>
    </location>
</feature>
<dbReference type="SUPFAM" id="SSF53474">
    <property type="entry name" value="alpha/beta-Hydrolases"/>
    <property type="match status" value="1"/>
</dbReference>
<keyword evidence="3" id="KW-1185">Reference proteome</keyword>
<dbReference type="Gene3D" id="3.40.50.1820">
    <property type="entry name" value="alpha/beta hydrolase"/>
    <property type="match status" value="1"/>
</dbReference>
<gene>
    <name evidence="2" type="ORF">JKL49_16110</name>
</gene>
<keyword evidence="2" id="KW-0378">Hydrolase</keyword>
<evidence type="ECO:0000259" key="1">
    <source>
        <dbReference type="Pfam" id="PF12697"/>
    </source>
</evidence>
<dbReference type="Proteomes" id="UP000622580">
    <property type="component" value="Unassembled WGS sequence"/>
</dbReference>
<evidence type="ECO:0000313" key="2">
    <source>
        <dbReference type="EMBL" id="MBR7620921.1"/>
    </source>
</evidence>
<proteinExistence type="predicted"/>
<dbReference type="Pfam" id="PF12697">
    <property type="entry name" value="Abhydrolase_6"/>
    <property type="match status" value="1"/>
</dbReference>
<dbReference type="InterPro" id="IPR029058">
    <property type="entry name" value="AB_hydrolase_fold"/>
</dbReference>
<reference evidence="2" key="1">
    <citation type="submission" date="2021-04" db="EMBL/GenBank/DDBJ databases">
        <title>Draft genome assembly of strain Phenylobacterium sp. 20VBR1 using MiniION and Illumina platforms.</title>
        <authorList>
            <person name="Thomas F.A."/>
            <person name="Krishnan K.P."/>
            <person name="Sinha R.K."/>
        </authorList>
    </citation>
    <scope>NUCLEOTIDE SEQUENCE</scope>
    <source>
        <strain evidence="2">20VBR1</strain>
    </source>
</reference>